<evidence type="ECO:0000256" key="6">
    <source>
        <dbReference type="SAM" id="Phobius"/>
    </source>
</evidence>
<evidence type="ECO:0000256" key="1">
    <source>
        <dbReference type="ARBA" id="ARBA00004651"/>
    </source>
</evidence>
<reference evidence="7" key="1">
    <citation type="journal article" date="2015" name="Nature">
        <title>Complex archaea that bridge the gap between prokaryotes and eukaryotes.</title>
        <authorList>
            <person name="Spang A."/>
            <person name="Saw J.H."/>
            <person name="Jorgensen S.L."/>
            <person name="Zaremba-Niedzwiedzka K."/>
            <person name="Martijn J."/>
            <person name="Lind A.E."/>
            <person name="van Eijk R."/>
            <person name="Schleper C."/>
            <person name="Guy L."/>
            <person name="Ettema T.J."/>
        </authorList>
    </citation>
    <scope>NUCLEOTIDE SEQUENCE</scope>
</reference>
<keyword evidence="3 6" id="KW-0812">Transmembrane</keyword>
<keyword evidence="5 6" id="KW-0472">Membrane</keyword>
<dbReference type="Pfam" id="PF13440">
    <property type="entry name" value="Polysacc_synt_3"/>
    <property type="match status" value="1"/>
</dbReference>
<name>A0A0F9UWR9_9ZZZZ</name>
<evidence type="ECO:0000313" key="7">
    <source>
        <dbReference type="EMBL" id="KKN91907.1"/>
    </source>
</evidence>
<evidence type="ECO:0000256" key="4">
    <source>
        <dbReference type="ARBA" id="ARBA00022989"/>
    </source>
</evidence>
<evidence type="ECO:0000256" key="5">
    <source>
        <dbReference type="ARBA" id="ARBA00023136"/>
    </source>
</evidence>
<keyword evidence="4 6" id="KW-1133">Transmembrane helix</keyword>
<evidence type="ECO:0008006" key="8">
    <source>
        <dbReference type="Google" id="ProtNLM"/>
    </source>
</evidence>
<evidence type="ECO:0000256" key="3">
    <source>
        <dbReference type="ARBA" id="ARBA00022692"/>
    </source>
</evidence>
<dbReference type="PANTHER" id="PTHR30250:SF28">
    <property type="entry name" value="POLYSACCHARIDE BIOSYNTHESIS PROTEIN"/>
    <property type="match status" value="1"/>
</dbReference>
<feature type="transmembrane region" description="Helical" evidence="6">
    <location>
        <begin position="37"/>
        <end position="59"/>
    </location>
</feature>
<dbReference type="PANTHER" id="PTHR30250">
    <property type="entry name" value="PST FAMILY PREDICTED COLANIC ACID TRANSPORTER"/>
    <property type="match status" value="1"/>
</dbReference>
<feature type="transmembrane region" description="Helical" evidence="6">
    <location>
        <begin position="71"/>
        <end position="95"/>
    </location>
</feature>
<feature type="transmembrane region" description="Helical" evidence="6">
    <location>
        <begin position="196"/>
        <end position="221"/>
    </location>
</feature>
<proteinExistence type="predicted"/>
<accession>A0A0F9UWR9</accession>
<feature type="transmembrane region" description="Helical" evidence="6">
    <location>
        <begin position="143"/>
        <end position="160"/>
    </location>
</feature>
<feature type="transmembrane region" description="Helical" evidence="6">
    <location>
        <begin position="107"/>
        <end position="131"/>
    </location>
</feature>
<sequence length="458" mass="50304">MAEHIQTGEVDIKNAGRLATRLKSFSDLLREQLRSKLLRNIMTVVSGTAGAQALTMLFMPIITRLYGPESYGVLGVFMGLVMMLVPIAALTYPMAIVLPKRDADARAIVKLSLILAVVVALVLAVILHFFGEAIVGAMGVEEITPFLMLLPIVMLFGASLESAQQWLIRKQLFHVTAKVAVMHSFAHNLIRSAGGLIYATPAMLVITTAFGPLLHATMLLLGIRNRNARQPIDQDRRREEPTHLLKPARQYVDFPKFRAPQMLINAVSQNLPTLVLAAYFGPAAAGFFALCKQTLSMPTHLIGKSVADVYYPRITQAIQRKEPITPMLAKAIAGLALVGLIPFGTVFLIGPWLFSFVFGSEWEVAGEFARWLALAEYAIFVSRPCTVAFPALSMQRISLKFEIVSTTLRTAALFVGAVLLEGELSTVIAFTTVSIVIYLSLVVILLTESRRRYARGYC</sequence>
<dbReference type="GO" id="GO:0005886">
    <property type="term" value="C:plasma membrane"/>
    <property type="evidence" value="ECO:0007669"/>
    <property type="project" value="UniProtKB-SubCell"/>
</dbReference>
<gene>
    <name evidence="7" type="ORF">LCGC14_0213820</name>
</gene>
<comment type="subcellular location">
    <subcellularLocation>
        <location evidence="1">Cell membrane</location>
        <topology evidence="1">Multi-pass membrane protein</topology>
    </subcellularLocation>
</comment>
<evidence type="ECO:0000256" key="2">
    <source>
        <dbReference type="ARBA" id="ARBA00022475"/>
    </source>
</evidence>
<dbReference type="InterPro" id="IPR050833">
    <property type="entry name" value="Poly_Biosynth_Transport"/>
</dbReference>
<feature type="transmembrane region" description="Helical" evidence="6">
    <location>
        <begin position="328"/>
        <end position="354"/>
    </location>
</feature>
<protein>
    <recommendedName>
        <fullName evidence="8">Polysaccharide biosynthesis protein C-terminal domain-containing protein</fullName>
    </recommendedName>
</protein>
<dbReference type="EMBL" id="LAZR01000099">
    <property type="protein sequence ID" value="KKN91907.1"/>
    <property type="molecule type" value="Genomic_DNA"/>
</dbReference>
<keyword evidence="2" id="KW-1003">Cell membrane</keyword>
<organism evidence="7">
    <name type="scientific">marine sediment metagenome</name>
    <dbReference type="NCBI Taxonomy" id="412755"/>
    <lineage>
        <taxon>unclassified sequences</taxon>
        <taxon>metagenomes</taxon>
        <taxon>ecological metagenomes</taxon>
    </lineage>
</organism>
<dbReference type="AlphaFoldDB" id="A0A0F9UWR9"/>
<comment type="caution">
    <text evidence="7">The sequence shown here is derived from an EMBL/GenBank/DDBJ whole genome shotgun (WGS) entry which is preliminary data.</text>
</comment>
<feature type="transmembrane region" description="Helical" evidence="6">
    <location>
        <begin position="426"/>
        <end position="446"/>
    </location>
</feature>